<proteinExistence type="predicted"/>
<protein>
    <submittedName>
        <fullName evidence="3">DUF218 domain</fullName>
    </submittedName>
</protein>
<dbReference type="PANTHER" id="PTHR30336">
    <property type="entry name" value="INNER MEMBRANE PROTEIN, PROBABLE PERMEASE"/>
    <property type="match status" value="1"/>
</dbReference>
<reference evidence="3 4" key="1">
    <citation type="submission" date="2018-06" db="EMBL/GenBank/DDBJ databases">
        <authorList>
            <consortium name="Pathogen Informatics"/>
            <person name="Doyle S."/>
        </authorList>
    </citation>
    <scope>NUCLEOTIDE SEQUENCE [LARGE SCALE GENOMIC DNA]</scope>
    <source>
        <strain evidence="3 4">NCTC11535</strain>
    </source>
</reference>
<evidence type="ECO:0000259" key="2">
    <source>
        <dbReference type="Pfam" id="PF02698"/>
    </source>
</evidence>
<gene>
    <name evidence="3" type="ORF">NCTC11535_01835</name>
</gene>
<sequence>MLAASGATAWLLAEAAHSFASRAWASPPQSTVSAAHRAVVVLGHADVGTRAGAINQRRARHALRTLRSYPATRVVLSGGAVAGQRSEAELLEAELRRLGWRGELLKEMGSRTTWQNLANSLPLVQEAAEILLVSDPLHAAKARLLLRRQRPDLADRLRRACDHRLGESVFAKPGRALLGAVDLLLAAFFPTWGRDAQGMQDILRRISAYRRKAHFQRSVARNRPKRSSPRTRSSREAA</sequence>
<name>A0ABY1VSX0_9ACTO</name>
<dbReference type="Gene3D" id="3.40.50.620">
    <property type="entry name" value="HUPs"/>
    <property type="match status" value="1"/>
</dbReference>
<keyword evidence="4" id="KW-1185">Reference proteome</keyword>
<dbReference type="Pfam" id="PF02698">
    <property type="entry name" value="DUF218"/>
    <property type="match status" value="1"/>
</dbReference>
<feature type="domain" description="DUF218" evidence="2">
    <location>
        <begin position="38"/>
        <end position="150"/>
    </location>
</feature>
<comment type="caution">
    <text evidence="3">The sequence shown here is derived from an EMBL/GenBank/DDBJ whole genome shotgun (WGS) entry which is preliminary data.</text>
</comment>
<dbReference type="InterPro" id="IPR003848">
    <property type="entry name" value="DUF218"/>
</dbReference>
<dbReference type="InterPro" id="IPR051599">
    <property type="entry name" value="Cell_Envelope_Assoc"/>
</dbReference>
<accession>A0ABY1VSX0</accession>
<evidence type="ECO:0000256" key="1">
    <source>
        <dbReference type="SAM" id="MobiDB-lite"/>
    </source>
</evidence>
<dbReference type="InterPro" id="IPR014729">
    <property type="entry name" value="Rossmann-like_a/b/a_fold"/>
</dbReference>
<dbReference type="RefSeq" id="WP_170166881.1">
    <property type="nucleotide sequence ID" value="NZ_UAPQ01000009.1"/>
</dbReference>
<feature type="compositionally biased region" description="Basic residues" evidence="1">
    <location>
        <begin position="216"/>
        <end position="229"/>
    </location>
</feature>
<dbReference type="PANTHER" id="PTHR30336:SF4">
    <property type="entry name" value="ENVELOPE BIOGENESIS FACTOR ELYC"/>
    <property type="match status" value="1"/>
</dbReference>
<dbReference type="CDD" id="cd06259">
    <property type="entry name" value="YdcF-like"/>
    <property type="match status" value="1"/>
</dbReference>
<evidence type="ECO:0000313" key="3">
    <source>
        <dbReference type="EMBL" id="SPT54133.1"/>
    </source>
</evidence>
<dbReference type="EMBL" id="UAPQ01000009">
    <property type="protein sequence ID" value="SPT54133.1"/>
    <property type="molecule type" value="Genomic_DNA"/>
</dbReference>
<organism evidence="3 4">
    <name type="scientific">Actinomyces bovis</name>
    <dbReference type="NCBI Taxonomy" id="1658"/>
    <lineage>
        <taxon>Bacteria</taxon>
        <taxon>Bacillati</taxon>
        <taxon>Actinomycetota</taxon>
        <taxon>Actinomycetes</taxon>
        <taxon>Actinomycetales</taxon>
        <taxon>Actinomycetaceae</taxon>
        <taxon>Actinomyces</taxon>
    </lineage>
</organism>
<dbReference type="Proteomes" id="UP000250006">
    <property type="component" value="Unassembled WGS sequence"/>
</dbReference>
<evidence type="ECO:0000313" key="4">
    <source>
        <dbReference type="Proteomes" id="UP000250006"/>
    </source>
</evidence>
<feature type="region of interest" description="Disordered" evidence="1">
    <location>
        <begin position="216"/>
        <end position="238"/>
    </location>
</feature>